<dbReference type="Pfam" id="PF19541">
    <property type="entry name" value="DUF6065"/>
    <property type="match status" value="1"/>
</dbReference>
<feature type="compositionally biased region" description="Basic and acidic residues" evidence="1">
    <location>
        <begin position="223"/>
        <end position="235"/>
    </location>
</feature>
<dbReference type="Proteomes" id="UP000325122">
    <property type="component" value="Unassembled WGS sequence"/>
</dbReference>
<reference evidence="2 3" key="1">
    <citation type="submission" date="2019-09" db="EMBL/GenBank/DDBJ databases">
        <authorList>
            <person name="Kevbrin V."/>
            <person name="Grouzdev D.S."/>
        </authorList>
    </citation>
    <scope>NUCLEOTIDE SEQUENCE [LARGE SCALE GENOMIC DNA]</scope>
    <source>
        <strain evidence="2 3">G-192</strain>
    </source>
</reference>
<evidence type="ECO:0000313" key="3">
    <source>
        <dbReference type="Proteomes" id="UP000325122"/>
    </source>
</evidence>
<keyword evidence="3" id="KW-1185">Reference proteome</keyword>
<evidence type="ECO:0000313" key="2">
    <source>
        <dbReference type="EMBL" id="KAA5803708.1"/>
    </source>
</evidence>
<comment type="caution">
    <text evidence="2">The sequence shown here is derived from an EMBL/GenBank/DDBJ whole genome shotgun (WGS) entry which is preliminary data.</text>
</comment>
<dbReference type="RefSeq" id="WP_150022976.1">
    <property type="nucleotide sequence ID" value="NZ_VWOJ01000002.1"/>
</dbReference>
<proteinExistence type="predicted"/>
<accession>A0A5M6ZKG1</accession>
<dbReference type="AlphaFoldDB" id="A0A5M6ZKG1"/>
<dbReference type="InterPro" id="IPR045709">
    <property type="entry name" value="DUF6065"/>
</dbReference>
<evidence type="ECO:0000256" key="1">
    <source>
        <dbReference type="SAM" id="MobiDB-lite"/>
    </source>
</evidence>
<name>A0A5M6ZKG1_9PROT</name>
<gene>
    <name evidence="2" type="ORF">F1654_07860</name>
</gene>
<feature type="compositionally biased region" description="Basic and acidic residues" evidence="1">
    <location>
        <begin position="207"/>
        <end position="216"/>
    </location>
</feature>
<feature type="region of interest" description="Disordered" evidence="1">
    <location>
        <begin position="207"/>
        <end position="258"/>
    </location>
</feature>
<protein>
    <submittedName>
        <fullName evidence="2">Uncharacterized protein</fullName>
    </submittedName>
</protein>
<dbReference type="EMBL" id="VWOJ01000002">
    <property type="protein sequence ID" value="KAA5803708.1"/>
    <property type="molecule type" value="Genomic_DNA"/>
</dbReference>
<sequence length="258" mass="29162">MKLICHTLSGEDPPIRPASQKRQWMDDTPESFAYRCLPLVVANQHGWEVFAPHGLTARWNGGVAMDDVEVELDQPLSMGRPGSAMANFGSGVLTFEMGFLLRTPPGWNIWVQGPVNQPKDGIAPLTGVIETDWSPYTFTMNWRFTRPGEVRFEAGEAIAHLFPVRRDLFERIQPELRSIHADPKTAGQLDIWRESRSDFMKRLKTHDPQAAEEKWQKGYFRGLKPDGTKGPADHKTKLRVRPFAPAPDKPGKPGRRRG</sequence>
<organism evidence="2 3">
    <name type="scientific">Alkalicaulis satelles</name>
    <dbReference type="NCBI Taxonomy" id="2609175"/>
    <lineage>
        <taxon>Bacteria</taxon>
        <taxon>Pseudomonadati</taxon>
        <taxon>Pseudomonadota</taxon>
        <taxon>Alphaproteobacteria</taxon>
        <taxon>Maricaulales</taxon>
        <taxon>Maricaulaceae</taxon>
        <taxon>Alkalicaulis</taxon>
    </lineage>
</organism>